<dbReference type="SUPFAM" id="SSF48371">
    <property type="entry name" value="ARM repeat"/>
    <property type="match status" value="1"/>
</dbReference>
<evidence type="ECO:0000256" key="2">
    <source>
        <dbReference type="SAM" id="Phobius"/>
    </source>
</evidence>
<sequence>KKKKRGLQIRDVAIQSSCLKQVADLAEKKVFEYRSLRNMILPKIKAICVMNVPPEAIPKVEVLRVQALSCLGSIFHNFDTDTIKDEVLGSMWELLKRAKSSPILMSVLGVCEKVGKHVSPQLVAEEILTKLIPLATSDALTSNQLSVCYISTYPHITYYMNYVCMHNAYLILFMRVIRHMIDDLEKYRSDIITRKSAIAEASPKTVEEITTVPDDMNSILEKEFDRKVVPNASSSSSSSSSATLDAKKSIGLDTTKSDAIKKDESISNMKKTENDLTATAAQMFGNPNKSSGNLVPMSNPVKSTSEEKTTNDNDSMAFGGFGFDEIPSLSAEKSGSKSLIAKKDVSAQIKTEPSTISMSKSMPITQPQPQPIQPVKKASTVTIGFDDSIVQFLFYTIFFFFLFPFSLSLKFQLALHVNTLNTQIQKMTRLVD</sequence>
<dbReference type="InterPro" id="IPR051177">
    <property type="entry name" value="CIK-Related_Protein"/>
</dbReference>
<dbReference type="PANTHER" id="PTHR12984:SF6">
    <property type="entry name" value="SCY1-LIKE PROTEIN 2"/>
    <property type="match status" value="1"/>
</dbReference>
<dbReference type="InterPro" id="IPR016024">
    <property type="entry name" value="ARM-type_fold"/>
</dbReference>
<keyword evidence="2" id="KW-1133">Transmembrane helix</keyword>
<keyword evidence="2" id="KW-0472">Membrane</keyword>
<evidence type="ECO:0000313" key="4">
    <source>
        <dbReference type="Proteomes" id="UP000023152"/>
    </source>
</evidence>
<accession>X6NQ36</accession>
<feature type="compositionally biased region" description="Polar residues" evidence="1">
    <location>
        <begin position="284"/>
        <end position="293"/>
    </location>
</feature>
<dbReference type="Proteomes" id="UP000023152">
    <property type="component" value="Unassembled WGS sequence"/>
</dbReference>
<name>X6NQ36_RETFI</name>
<evidence type="ECO:0000313" key="3">
    <source>
        <dbReference type="EMBL" id="ETO28033.1"/>
    </source>
</evidence>
<proteinExistence type="predicted"/>
<keyword evidence="4" id="KW-1185">Reference proteome</keyword>
<protein>
    <submittedName>
        <fullName evidence="3">Uncharacterized protein</fullName>
    </submittedName>
</protein>
<dbReference type="EMBL" id="ASPP01006910">
    <property type="protein sequence ID" value="ETO28033.1"/>
    <property type="molecule type" value="Genomic_DNA"/>
</dbReference>
<dbReference type="AlphaFoldDB" id="X6NQ36"/>
<comment type="caution">
    <text evidence="3">The sequence shown here is derived from an EMBL/GenBank/DDBJ whole genome shotgun (WGS) entry which is preliminary data.</text>
</comment>
<evidence type="ECO:0000256" key="1">
    <source>
        <dbReference type="SAM" id="MobiDB-lite"/>
    </source>
</evidence>
<dbReference type="InterPro" id="IPR011989">
    <property type="entry name" value="ARM-like"/>
</dbReference>
<feature type="non-terminal residue" evidence="3">
    <location>
        <position position="1"/>
    </location>
</feature>
<feature type="region of interest" description="Disordered" evidence="1">
    <location>
        <begin position="284"/>
        <end position="314"/>
    </location>
</feature>
<keyword evidence="2" id="KW-0812">Transmembrane</keyword>
<organism evidence="3 4">
    <name type="scientific">Reticulomyxa filosa</name>
    <dbReference type="NCBI Taxonomy" id="46433"/>
    <lineage>
        <taxon>Eukaryota</taxon>
        <taxon>Sar</taxon>
        <taxon>Rhizaria</taxon>
        <taxon>Retaria</taxon>
        <taxon>Foraminifera</taxon>
        <taxon>Monothalamids</taxon>
        <taxon>Reticulomyxidae</taxon>
        <taxon>Reticulomyxa</taxon>
    </lineage>
</organism>
<reference evidence="3 4" key="1">
    <citation type="journal article" date="2013" name="Curr. Biol.">
        <title>The Genome of the Foraminiferan Reticulomyxa filosa.</title>
        <authorList>
            <person name="Glockner G."/>
            <person name="Hulsmann N."/>
            <person name="Schleicher M."/>
            <person name="Noegel A.A."/>
            <person name="Eichinger L."/>
            <person name="Gallinger C."/>
            <person name="Pawlowski J."/>
            <person name="Sierra R."/>
            <person name="Euteneuer U."/>
            <person name="Pillet L."/>
            <person name="Moustafa A."/>
            <person name="Platzer M."/>
            <person name="Groth M."/>
            <person name="Szafranski K."/>
            <person name="Schliwa M."/>
        </authorList>
    </citation>
    <scope>NUCLEOTIDE SEQUENCE [LARGE SCALE GENOMIC DNA]</scope>
</reference>
<gene>
    <name evidence="3" type="ORF">RFI_09103</name>
</gene>
<feature type="transmembrane region" description="Helical" evidence="2">
    <location>
        <begin position="392"/>
        <end position="411"/>
    </location>
</feature>
<dbReference type="Gene3D" id="1.25.10.10">
    <property type="entry name" value="Leucine-rich Repeat Variant"/>
    <property type="match status" value="1"/>
</dbReference>
<dbReference type="OrthoDB" id="79687at2759"/>
<dbReference type="PANTHER" id="PTHR12984">
    <property type="entry name" value="SCY1-RELATED S/T PROTEIN KINASE-LIKE"/>
    <property type="match status" value="1"/>
</dbReference>